<gene>
    <name evidence="3" type="ORF">M5X16_20780</name>
    <name evidence="4" type="ORF">PC41400_16465</name>
</gene>
<dbReference type="InterPro" id="IPR013216">
    <property type="entry name" value="Methyltransf_11"/>
</dbReference>
<reference evidence="4 5" key="1">
    <citation type="submission" date="2018-01" db="EMBL/GenBank/DDBJ databases">
        <title>The whole genome sequencing and assembly of Paenibacillus chitinolyticus KCCM 41400 strain.</title>
        <authorList>
            <person name="Kim J.-Y."/>
            <person name="Park M.-K."/>
            <person name="Lee Y.-J."/>
            <person name="Yi H."/>
            <person name="Bahn Y.-S."/>
            <person name="Kim J.F."/>
            <person name="Lee D.-W."/>
        </authorList>
    </citation>
    <scope>NUCLEOTIDE SEQUENCE [LARGE SCALE GENOMIC DNA]</scope>
    <source>
        <strain evidence="4 5">KCCM 41400</strain>
    </source>
</reference>
<feature type="compositionally biased region" description="Basic and acidic residues" evidence="1">
    <location>
        <begin position="210"/>
        <end position="230"/>
    </location>
</feature>
<dbReference type="EMBL" id="CP026520">
    <property type="protein sequence ID" value="QAV21721.1"/>
    <property type="molecule type" value="Genomic_DNA"/>
</dbReference>
<dbReference type="GO" id="GO:0008757">
    <property type="term" value="F:S-adenosylmethionine-dependent methyltransferase activity"/>
    <property type="evidence" value="ECO:0007669"/>
    <property type="project" value="InterPro"/>
</dbReference>
<accession>A0A410X527</accession>
<dbReference type="Pfam" id="PF08241">
    <property type="entry name" value="Methyltransf_11"/>
    <property type="match status" value="1"/>
</dbReference>
<name>A0A410X527_9BACL</name>
<dbReference type="EMBL" id="JAMDMJ010000029">
    <property type="protein sequence ID" value="MCY9598187.1"/>
    <property type="molecule type" value="Genomic_DNA"/>
</dbReference>
<feature type="compositionally biased region" description="Basic residues" evidence="1">
    <location>
        <begin position="243"/>
        <end position="272"/>
    </location>
</feature>
<dbReference type="GeneID" id="95376405"/>
<dbReference type="SUPFAM" id="SSF53335">
    <property type="entry name" value="S-adenosyl-L-methionine-dependent methyltransferases"/>
    <property type="match status" value="1"/>
</dbReference>
<feature type="region of interest" description="Disordered" evidence="1">
    <location>
        <begin position="210"/>
        <end position="272"/>
    </location>
</feature>
<dbReference type="OrthoDB" id="2636445at2"/>
<reference evidence="3 6" key="2">
    <citation type="submission" date="2022-05" db="EMBL/GenBank/DDBJ databases">
        <title>Genome Sequencing of Bee-Associated Microbes.</title>
        <authorList>
            <person name="Dunlap C."/>
        </authorList>
    </citation>
    <scope>NUCLEOTIDE SEQUENCE [LARGE SCALE GENOMIC DNA]</scope>
    <source>
        <strain evidence="3 6">NRRL B-23120</strain>
    </source>
</reference>
<evidence type="ECO:0000313" key="6">
    <source>
        <dbReference type="Proteomes" id="UP001527202"/>
    </source>
</evidence>
<keyword evidence="6" id="KW-1185">Reference proteome</keyword>
<keyword evidence="4" id="KW-0808">Transferase</keyword>
<dbReference type="InterPro" id="IPR029063">
    <property type="entry name" value="SAM-dependent_MTases_sf"/>
</dbReference>
<evidence type="ECO:0000313" key="5">
    <source>
        <dbReference type="Proteomes" id="UP000288943"/>
    </source>
</evidence>
<keyword evidence="4" id="KW-0489">Methyltransferase</keyword>
<dbReference type="KEGG" id="pchi:PC41400_16465"/>
<proteinExistence type="predicted"/>
<protein>
    <submittedName>
        <fullName evidence="3">Class I SAM-dependent methyltransferase</fullName>
    </submittedName>
    <submittedName>
        <fullName evidence="4">Methyltransferase domain-containing protein</fullName>
    </submittedName>
</protein>
<dbReference type="Proteomes" id="UP000288943">
    <property type="component" value="Chromosome"/>
</dbReference>
<dbReference type="Proteomes" id="UP001527202">
    <property type="component" value="Unassembled WGS sequence"/>
</dbReference>
<evidence type="ECO:0000313" key="4">
    <source>
        <dbReference type="EMBL" id="QAV21721.1"/>
    </source>
</evidence>
<dbReference type="AlphaFoldDB" id="A0A410X527"/>
<dbReference type="RefSeq" id="WP_042226269.1">
    <property type="nucleotide sequence ID" value="NZ_CP026520.1"/>
</dbReference>
<evidence type="ECO:0000259" key="2">
    <source>
        <dbReference type="Pfam" id="PF08241"/>
    </source>
</evidence>
<dbReference type="Gene3D" id="3.40.50.150">
    <property type="entry name" value="Vaccinia Virus protein VP39"/>
    <property type="match status" value="1"/>
</dbReference>
<evidence type="ECO:0000256" key="1">
    <source>
        <dbReference type="SAM" id="MobiDB-lite"/>
    </source>
</evidence>
<sequence>MKIDLGCGLRKHPGFIGIDKEPLPGVDLQCDLNDGIPLETGTVDFVMASRSLEYVPDLMNVMKEIYRVCRHKAVICLLAPYAHTSYHALNPKFRSRFDEQLPRFFTNELYVYDPMRENSYMTDVPAGWDKEAKAEIDLRLLRCEFFYLPQYLSPIYDEEDRRMLRQSTLNVVDEILYYFVAVKEPISQQELDELAQGTYEEPVLLAERRREEAIREESRRPPESTFRHEPGSVLPQRDPLPVPRKRRKGSKKPVKKKPAARKPAKGLRKRKQ</sequence>
<dbReference type="GO" id="GO:0032259">
    <property type="term" value="P:methylation"/>
    <property type="evidence" value="ECO:0007669"/>
    <property type="project" value="UniProtKB-KW"/>
</dbReference>
<organism evidence="4 5">
    <name type="scientific">Paenibacillus chitinolyticus</name>
    <dbReference type="NCBI Taxonomy" id="79263"/>
    <lineage>
        <taxon>Bacteria</taxon>
        <taxon>Bacillati</taxon>
        <taxon>Bacillota</taxon>
        <taxon>Bacilli</taxon>
        <taxon>Bacillales</taxon>
        <taxon>Paenibacillaceae</taxon>
        <taxon>Paenibacillus</taxon>
    </lineage>
</organism>
<feature type="domain" description="Methyltransferase type 11" evidence="2">
    <location>
        <begin position="26"/>
        <end position="75"/>
    </location>
</feature>
<evidence type="ECO:0000313" key="3">
    <source>
        <dbReference type="EMBL" id="MCY9598187.1"/>
    </source>
</evidence>